<dbReference type="EMBL" id="LPWA01000104">
    <property type="protein sequence ID" value="KUM26628.1"/>
    <property type="molecule type" value="Genomic_DNA"/>
</dbReference>
<evidence type="ECO:0000256" key="1">
    <source>
        <dbReference type="SAM" id="MobiDB-lite"/>
    </source>
</evidence>
<accession>A0A117N3S0</accession>
<evidence type="ECO:0000313" key="2">
    <source>
        <dbReference type="EMBL" id="KUM26628.1"/>
    </source>
</evidence>
<evidence type="ECO:0000313" key="3">
    <source>
        <dbReference type="Proteomes" id="UP000053176"/>
    </source>
</evidence>
<proteinExistence type="predicted"/>
<organism evidence="2 3">
    <name type="scientific">Rhizobium loti</name>
    <name type="common">Mesorhizobium loti</name>
    <dbReference type="NCBI Taxonomy" id="381"/>
    <lineage>
        <taxon>Bacteria</taxon>
        <taxon>Pseudomonadati</taxon>
        <taxon>Pseudomonadota</taxon>
        <taxon>Alphaproteobacteria</taxon>
        <taxon>Hyphomicrobiales</taxon>
        <taxon>Phyllobacteriaceae</taxon>
        <taxon>Mesorhizobium</taxon>
    </lineage>
</organism>
<feature type="region of interest" description="Disordered" evidence="1">
    <location>
        <begin position="23"/>
        <end position="44"/>
    </location>
</feature>
<feature type="compositionally biased region" description="Basic and acidic residues" evidence="1">
    <location>
        <begin position="24"/>
        <end position="44"/>
    </location>
</feature>
<reference evidence="2 3" key="1">
    <citation type="submission" date="2015-12" db="EMBL/GenBank/DDBJ databases">
        <title>Draft genome sequence of Mesorhizobium sp. UFLA 01-765, a multitolerant efficient symbiont and plant-growth promoting strain isolated from Zn-mining soil using Leucaena leucocephala as a trap plant.</title>
        <authorList>
            <person name="Rangel W.M."/>
            <person name="Thijs S."/>
            <person name="Longatti S.M."/>
            <person name="Moreira F.M."/>
            <person name="Weyens N."/>
            <person name="Vangronsveld J."/>
            <person name="Van Hamme J.D."/>
            <person name="Bottos E.M."/>
            <person name="Rineau F."/>
        </authorList>
    </citation>
    <scope>NUCLEOTIDE SEQUENCE [LARGE SCALE GENOMIC DNA]</scope>
    <source>
        <strain evidence="2 3">UFLA 01-765</strain>
    </source>
</reference>
<sequence>MTALQKRALKTAELTEFVAAVGRKSSDRHGYDPNDRKFDPDFAKSVRRMRPEDFDRVLQDDED</sequence>
<dbReference type="AlphaFoldDB" id="A0A117N3S0"/>
<gene>
    <name evidence="2" type="ORF">AU467_21125</name>
</gene>
<name>A0A117N3S0_RHILI</name>
<protein>
    <submittedName>
        <fullName evidence="2">Uncharacterized protein</fullName>
    </submittedName>
</protein>
<dbReference type="Proteomes" id="UP000053176">
    <property type="component" value="Unassembled WGS sequence"/>
</dbReference>
<comment type="caution">
    <text evidence="2">The sequence shown here is derived from an EMBL/GenBank/DDBJ whole genome shotgun (WGS) entry which is preliminary data.</text>
</comment>